<dbReference type="Proteomes" id="UP000600026">
    <property type="component" value="Unassembled WGS sequence"/>
</dbReference>
<organism evidence="1 2">
    <name type="scientific">Streptomyces xanthophaeus</name>
    <dbReference type="NCBI Taxonomy" id="67385"/>
    <lineage>
        <taxon>Bacteria</taxon>
        <taxon>Bacillati</taxon>
        <taxon>Actinomycetota</taxon>
        <taxon>Actinomycetes</taxon>
        <taxon>Kitasatosporales</taxon>
        <taxon>Streptomycetaceae</taxon>
        <taxon>Streptomyces</taxon>
    </lineage>
</organism>
<dbReference type="OrthoDB" id="4313963at2"/>
<protein>
    <submittedName>
        <fullName evidence="1">Uncharacterized protein</fullName>
    </submittedName>
</protein>
<evidence type="ECO:0000313" key="2">
    <source>
        <dbReference type="Proteomes" id="UP000600026"/>
    </source>
</evidence>
<name>A0A919GXT5_9ACTN</name>
<dbReference type="EMBL" id="BNEE01000006">
    <property type="protein sequence ID" value="GHI86560.1"/>
    <property type="molecule type" value="Genomic_DNA"/>
</dbReference>
<dbReference type="AlphaFoldDB" id="A0A919GXT5"/>
<keyword evidence="2" id="KW-1185">Reference proteome</keyword>
<dbReference type="RefSeq" id="WP_031149179.1">
    <property type="nucleotide sequence ID" value="NZ_BNEE01000006.1"/>
</dbReference>
<reference evidence="1" key="1">
    <citation type="submission" date="2020-09" db="EMBL/GenBank/DDBJ databases">
        <title>Whole genome shotgun sequence of Streptomyces xanthophaeus NBRC 12829.</title>
        <authorList>
            <person name="Komaki H."/>
            <person name="Tamura T."/>
        </authorList>
    </citation>
    <scope>NUCLEOTIDE SEQUENCE</scope>
    <source>
        <strain evidence="1">NBRC 12829</strain>
    </source>
</reference>
<comment type="caution">
    <text evidence="1">The sequence shown here is derived from an EMBL/GenBank/DDBJ whole genome shotgun (WGS) entry which is preliminary data.</text>
</comment>
<gene>
    <name evidence="1" type="ORF">Sxan_39240</name>
</gene>
<accession>A0A919GXT5</accession>
<proteinExistence type="predicted"/>
<evidence type="ECO:0000313" key="1">
    <source>
        <dbReference type="EMBL" id="GHI86560.1"/>
    </source>
</evidence>
<sequence length="147" mass="16055">MTEAFNVLEVATSGAGVLAAEMARSGWQGVRDALVAFFRGGNEGTAADELRVLDLHQVRLVETPEAERERVREEICGELFIQLKGFLAKYPDTAVDLMALVRERQRANGEGNSGPRMVAENNTNSQVVMTGNSIFGGSFTYRAEESK</sequence>